<proteinExistence type="predicted"/>
<dbReference type="Proteomes" id="UP000887566">
    <property type="component" value="Unplaced"/>
</dbReference>
<feature type="chain" id="PRO_5037666291" evidence="1">
    <location>
        <begin position="22"/>
        <end position="173"/>
    </location>
</feature>
<dbReference type="PANTHER" id="PTHR46901">
    <property type="entry name" value="GH04942P"/>
    <property type="match status" value="1"/>
</dbReference>
<sequence length="173" mass="19507">MIWGGPFVLLLTSTVVNRCKSHVVLTFPPARYPPLDFLDSSTTVGPCGVPKASYLHYTTLVAGDQYNITWRMNYVTEGGFKIAILDENGLEVKRLTPDNRSSNFVGQLTPLQQHFHVTVPDGFTCYGCAIQLEREVKEWGNKRKFRSCADVNIVKRFDDKAPIRFTRMDSGMA</sequence>
<dbReference type="WBParaSite" id="PSAMB.scaffold3111size20349.g20433.t1">
    <property type="protein sequence ID" value="PSAMB.scaffold3111size20349.g20433.t1"/>
    <property type="gene ID" value="PSAMB.scaffold3111size20349.g20433"/>
</dbReference>
<name>A0A914W6B2_9BILA</name>
<reference evidence="3" key="1">
    <citation type="submission" date="2022-11" db="UniProtKB">
        <authorList>
            <consortium name="WormBaseParasite"/>
        </authorList>
    </citation>
    <scope>IDENTIFICATION</scope>
</reference>
<evidence type="ECO:0000256" key="1">
    <source>
        <dbReference type="SAM" id="SignalP"/>
    </source>
</evidence>
<keyword evidence="1" id="KW-0732">Signal</keyword>
<dbReference type="PANTHER" id="PTHR46901:SF2">
    <property type="entry name" value="GH04942P"/>
    <property type="match status" value="1"/>
</dbReference>
<evidence type="ECO:0000313" key="2">
    <source>
        <dbReference type="Proteomes" id="UP000887566"/>
    </source>
</evidence>
<protein>
    <submittedName>
        <fullName evidence="3">Uncharacterized protein</fullName>
    </submittedName>
</protein>
<dbReference type="AlphaFoldDB" id="A0A914W6B2"/>
<keyword evidence="2" id="KW-1185">Reference proteome</keyword>
<accession>A0A914W6B2</accession>
<evidence type="ECO:0000313" key="3">
    <source>
        <dbReference type="WBParaSite" id="PSAMB.scaffold3111size20349.g20433.t1"/>
    </source>
</evidence>
<feature type="signal peptide" evidence="1">
    <location>
        <begin position="1"/>
        <end position="21"/>
    </location>
</feature>
<organism evidence="2 3">
    <name type="scientific">Plectus sambesii</name>
    <dbReference type="NCBI Taxonomy" id="2011161"/>
    <lineage>
        <taxon>Eukaryota</taxon>
        <taxon>Metazoa</taxon>
        <taxon>Ecdysozoa</taxon>
        <taxon>Nematoda</taxon>
        <taxon>Chromadorea</taxon>
        <taxon>Plectida</taxon>
        <taxon>Plectina</taxon>
        <taxon>Plectoidea</taxon>
        <taxon>Plectidae</taxon>
        <taxon>Plectus</taxon>
    </lineage>
</organism>